<name>A0A941EYZ2_9ACTN</name>
<dbReference type="SUPFAM" id="SSF160419">
    <property type="entry name" value="YdfO-like"/>
    <property type="match status" value="1"/>
</dbReference>
<evidence type="ECO:0000313" key="2">
    <source>
        <dbReference type="Proteomes" id="UP000675781"/>
    </source>
</evidence>
<dbReference type="RefSeq" id="WP_212534208.1">
    <property type="nucleotide sequence ID" value="NZ_JAGSOG010000639.1"/>
</dbReference>
<dbReference type="Proteomes" id="UP000675781">
    <property type="component" value="Unassembled WGS sequence"/>
</dbReference>
<dbReference type="InterPro" id="IPR036696">
    <property type="entry name" value="YdfO-like_sf"/>
</dbReference>
<reference evidence="1" key="1">
    <citation type="submission" date="2021-04" db="EMBL/GenBank/DDBJ databases">
        <title>Genome based classification of Actinospica acidithermotolerans sp. nov., an actinobacterium isolated from an Indonesian hot spring.</title>
        <authorList>
            <person name="Kusuma A.B."/>
            <person name="Putra K.E."/>
            <person name="Nafisah S."/>
            <person name="Loh J."/>
            <person name="Nouioui I."/>
            <person name="Goodfellow M."/>
        </authorList>
    </citation>
    <scope>NUCLEOTIDE SEQUENCE</scope>
    <source>
        <strain evidence="1">CSCA 57</strain>
    </source>
</reference>
<protein>
    <submittedName>
        <fullName evidence="1">DUF1398 family protein</fullName>
    </submittedName>
</protein>
<proteinExistence type="predicted"/>
<gene>
    <name evidence="1" type="ORF">KDL01_41525</name>
</gene>
<dbReference type="EMBL" id="JAGSOG010000639">
    <property type="protein sequence ID" value="MBR7839796.1"/>
    <property type="molecule type" value="Genomic_DNA"/>
</dbReference>
<dbReference type="InterPro" id="IPR009833">
    <property type="entry name" value="DUF1398"/>
</dbReference>
<dbReference type="AlphaFoldDB" id="A0A941EYZ2"/>
<accession>A0A941EYZ2</accession>
<comment type="caution">
    <text evidence="1">The sequence shown here is derived from an EMBL/GenBank/DDBJ whole genome shotgun (WGS) entry which is preliminary data.</text>
</comment>
<organism evidence="1 2">
    <name type="scientific">Actinospica durhamensis</name>
    <dbReference type="NCBI Taxonomy" id="1508375"/>
    <lineage>
        <taxon>Bacteria</taxon>
        <taxon>Bacillati</taxon>
        <taxon>Actinomycetota</taxon>
        <taxon>Actinomycetes</taxon>
        <taxon>Catenulisporales</taxon>
        <taxon>Actinospicaceae</taxon>
        <taxon>Actinospica</taxon>
    </lineage>
</organism>
<keyword evidence="2" id="KW-1185">Reference proteome</keyword>
<evidence type="ECO:0000313" key="1">
    <source>
        <dbReference type="EMBL" id="MBR7839796.1"/>
    </source>
</evidence>
<dbReference type="Gene3D" id="3.30.1810.10">
    <property type="entry name" value="YdfO-like"/>
    <property type="match status" value="1"/>
</dbReference>
<dbReference type="Pfam" id="PF07166">
    <property type="entry name" value="DUF1398"/>
    <property type="match status" value="1"/>
</dbReference>
<sequence length="138" mass="14839">MTAHELVAAAQQRGFAARPKVEGFPYLAEALRAAGVLRHEFLVPTATSLYTTTAGSAVLPSGRPVVTEPADVPAWNRSALLTAIEADKQGGEFPDFVAACWNAGVTRWIIDTAERTCTYVGGTEDDRYVENYPAVELP</sequence>